<accession>A0A9X0UIE4</accession>
<dbReference type="Gene3D" id="2.30.30.90">
    <property type="match status" value="1"/>
</dbReference>
<comment type="caution">
    <text evidence="3">The sequence shown here is derived from an EMBL/GenBank/DDBJ whole genome shotgun (WGS) entry which is preliminary data.</text>
</comment>
<evidence type="ECO:0000313" key="3">
    <source>
        <dbReference type="EMBL" id="MBC5850836.1"/>
    </source>
</evidence>
<dbReference type="InterPro" id="IPR007167">
    <property type="entry name" value="Fe-transptr_FeoA-like"/>
</dbReference>
<evidence type="ECO:0000259" key="2">
    <source>
        <dbReference type="SMART" id="SM00899"/>
    </source>
</evidence>
<keyword evidence="1" id="KW-0408">Iron</keyword>
<feature type="domain" description="Ferrous iron transporter FeoA-like" evidence="2">
    <location>
        <begin position="1"/>
        <end position="74"/>
    </location>
</feature>
<dbReference type="InterPro" id="IPR052713">
    <property type="entry name" value="FeoA"/>
</dbReference>
<name>A0A9X0UIE4_VIBME</name>
<dbReference type="GeneID" id="79888272"/>
<gene>
    <name evidence="3" type="ORF">H8Q88_07645</name>
</gene>
<dbReference type="GO" id="GO:0046914">
    <property type="term" value="F:transition metal ion binding"/>
    <property type="evidence" value="ECO:0007669"/>
    <property type="project" value="InterPro"/>
</dbReference>
<dbReference type="AlphaFoldDB" id="A0A9X0UIE4"/>
<sequence length="75" mass="8102">MKLSELKAGESGLITALNELSIDVRKKLMVMGILPNTLVTLIRRAPMGDPLQIEVRGVSMAVRESIAAAVEVERA</sequence>
<organism evidence="3 4">
    <name type="scientific">Vibrio metschnikovii</name>
    <dbReference type="NCBI Taxonomy" id="28172"/>
    <lineage>
        <taxon>Bacteria</taxon>
        <taxon>Pseudomonadati</taxon>
        <taxon>Pseudomonadota</taxon>
        <taxon>Gammaproteobacteria</taxon>
        <taxon>Vibrionales</taxon>
        <taxon>Vibrionaceae</taxon>
        <taxon>Vibrio</taxon>
    </lineage>
</organism>
<dbReference type="OrthoDB" id="9811076at2"/>
<dbReference type="SMART" id="SM00899">
    <property type="entry name" value="FeoA"/>
    <property type="match status" value="1"/>
</dbReference>
<dbReference type="RefSeq" id="WP_040904159.1">
    <property type="nucleotide sequence ID" value="NZ_CAWQOS010000005.1"/>
</dbReference>
<keyword evidence="4" id="KW-1185">Reference proteome</keyword>
<dbReference type="SUPFAM" id="SSF50037">
    <property type="entry name" value="C-terminal domain of transcriptional repressors"/>
    <property type="match status" value="1"/>
</dbReference>
<proteinExistence type="predicted"/>
<dbReference type="Pfam" id="PF04023">
    <property type="entry name" value="FeoA"/>
    <property type="match status" value="1"/>
</dbReference>
<dbReference type="PANTHER" id="PTHR42954:SF2">
    <property type="entry name" value="FE(2+) TRANSPORT PROTEIN A"/>
    <property type="match status" value="1"/>
</dbReference>
<dbReference type="InterPro" id="IPR038157">
    <property type="entry name" value="FeoA_core_dom"/>
</dbReference>
<dbReference type="PANTHER" id="PTHR42954">
    <property type="entry name" value="FE(2+) TRANSPORT PROTEIN A"/>
    <property type="match status" value="1"/>
</dbReference>
<protein>
    <submittedName>
        <fullName evidence="3">Ferrous iron transport protein A</fullName>
    </submittedName>
</protein>
<evidence type="ECO:0000313" key="4">
    <source>
        <dbReference type="Proteomes" id="UP000615796"/>
    </source>
</evidence>
<dbReference type="EMBL" id="JACRUP010000003">
    <property type="protein sequence ID" value="MBC5850836.1"/>
    <property type="molecule type" value="Genomic_DNA"/>
</dbReference>
<evidence type="ECO:0000256" key="1">
    <source>
        <dbReference type="ARBA" id="ARBA00023004"/>
    </source>
</evidence>
<reference evidence="3" key="1">
    <citation type="submission" date="2020-08" db="EMBL/GenBank/DDBJ databases">
        <title>Genome Sequencing and Pan-Genome Analysis of Migratory bird Vibrio Strains, Inner Mongolia.</title>
        <authorList>
            <person name="Zheng L."/>
        </authorList>
    </citation>
    <scope>NUCLEOTIDE SEQUENCE</scope>
    <source>
        <strain evidence="3">M13F</strain>
    </source>
</reference>
<dbReference type="InterPro" id="IPR008988">
    <property type="entry name" value="Transcriptional_repressor_C"/>
</dbReference>
<dbReference type="Proteomes" id="UP000615796">
    <property type="component" value="Unassembled WGS sequence"/>
</dbReference>